<dbReference type="Gene3D" id="1.20.120.1820">
    <property type="match status" value="1"/>
</dbReference>
<protein>
    <submittedName>
        <fullName evidence="2">Chaperone protein TorD</fullName>
    </submittedName>
</protein>
<name>A0A377HYF2_HAEPH</name>
<evidence type="ECO:0000313" key="2">
    <source>
        <dbReference type="EMBL" id="STO63316.1"/>
    </source>
</evidence>
<dbReference type="PANTHER" id="PTHR34227">
    <property type="entry name" value="CHAPERONE PROTEIN YCDY"/>
    <property type="match status" value="1"/>
</dbReference>
<sequence length="218" mass="25148">MFQKEEYQFIYRWFSNILGRELTDAQLQGLQAGEFTPFFAFLKEAGFAAEIAQIETALASLQLHPHARLELAADFAECFLLEGKISAMPYASAYLAGKELTSNLQKMDDYFTEFGLQTNRQVNEPSDHLCVYLEILLKLVEQKTLAEQRQFIHEQLQTWLPKMAEKLAKIPLQNQFYPALFSLLCKILALHASRQIREEKVVHEVIMAMDKAYHLAKK</sequence>
<keyword evidence="1" id="KW-0143">Chaperone</keyword>
<proteinExistence type="predicted"/>
<gene>
    <name evidence="2" type="primary">torD_1</name>
    <name evidence="2" type="ORF">NCTC10794_00327</name>
</gene>
<dbReference type="GO" id="GO:0051259">
    <property type="term" value="P:protein complex oligomerization"/>
    <property type="evidence" value="ECO:0007669"/>
    <property type="project" value="InterPro"/>
</dbReference>
<accession>A0A377HYF2</accession>
<dbReference type="NCBIfam" id="NF003442">
    <property type="entry name" value="PRK04976.1"/>
    <property type="match status" value="1"/>
</dbReference>
<dbReference type="Gene3D" id="1.20.1280.20">
    <property type="entry name" value="HscB, C-terminal domain"/>
    <property type="match status" value="1"/>
</dbReference>
<organism evidence="2 3">
    <name type="scientific">Haemophilus parahaemolyticus</name>
    <dbReference type="NCBI Taxonomy" id="735"/>
    <lineage>
        <taxon>Bacteria</taxon>
        <taxon>Pseudomonadati</taxon>
        <taxon>Pseudomonadota</taxon>
        <taxon>Gammaproteobacteria</taxon>
        <taxon>Pasteurellales</taxon>
        <taxon>Pasteurellaceae</taxon>
        <taxon>Haemophilus</taxon>
    </lineage>
</organism>
<dbReference type="EMBL" id="UGHH01000002">
    <property type="protein sequence ID" value="STO63316.1"/>
    <property type="molecule type" value="Genomic_DNA"/>
</dbReference>
<dbReference type="PANTHER" id="PTHR34227:SF11">
    <property type="entry name" value="CHAPERONE PROTEIN TORD"/>
    <property type="match status" value="1"/>
</dbReference>
<dbReference type="InterPro" id="IPR036386">
    <property type="entry name" value="HscB_C_sf"/>
</dbReference>
<dbReference type="Proteomes" id="UP000254867">
    <property type="component" value="Unassembled WGS sequence"/>
</dbReference>
<dbReference type="InterPro" id="IPR050289">
    <property type="entry name" value="TorD/DmsD_chaperones"/>
</dbReference>
<evidence type="ECO:0000256" key="1">
    <source>
        <dbReference type="ARBA" id="ARBA00023186"/>
    </source>
</evidence>
<dbReference type="RefSeq" id="WP_119222118.1">
    <property type="nucleotide sequence ID" value="NZ_UGHH01000002.1"/>
</dbReference>
<dbReference type="Pfam" id="PF02613">
    <property type="entry name" value="Nitrate_red_del"/>
    <property type="match status" value="1"/>
</dbReference>
<dbReference type="SUPFAM" id="SSF89155">
    <property type="entry name" value="TorD-like"/>
    <property type="match status" value="1"/>
</dbReference>
<dbReference type="InterPro" id="IPR020945">
    <property type="entry name" value="DMSO/NO3_reduct_chaperone"/>
</dbReference>
<dbReference type="AlphaFoldDB" id="A0A377HYF2"/>
<reference evidence="2 3" key="1">
    <citation type="submission" date="2018-06" db="EMBL/GenBank/DDBJ databases">
        <authorList>
            <consortium name="Pathogen Informatics"/>
            <person name="Doyle S."/>
        </authorList>
    </citation>
    <scope>NUCLEOTIDE SEQUENCE [LARGE SCALE GENOMIC DNA]</scope>
    <source>
        <strain evidence="2 3">NCTC10794</strain>
    </source>
</reference>
<dbReference type="InterPro" id="IPR036411">
    <property type="entry name" value="TorD-like_sf"/>
</dbReference>
<evidence type="ECO:0000313" key="3">
    <source>
        <dbReference type="Proteomes" id="UP000254867"/>
    </source>
</evidence>